<dbReference type="InterPro" id="IPR001087">
    <property type="entry name" value="GDSL"/>
</dbReference>
<dbReference type="EMBL" id="DF836472">
    <property type="protein sequence ID" value="GAN07934.1"/>
    <property type="molecule type" value="Genomic_DNA"/>
</dbReference>
<keyword evidence="1" id="KW-0378">Hydrolase</keyword>
<keyword evidence="2" id="KW-0472">Membrane</keyword>
<gene>
    <name evidence="3" type="ORF">MAM1_0183d07439</name>
</gene>
<protein>
    <recommendedName>
        <fullName evidence="5">Carbohydrate esterase family 16 protein</fullName>
    </recommendedName>
</protein>
<organism evidence="3">
    <name type="scientific">Mucor ambiguus</name>
    <dbReference type="NCBI Taxonomy" id="91626"/>
    <lineage>
        <taxon>Eukaryota</taxon>
        <taxon>Fungi</taxon>
        <taxon>Fungi incertae sedis</taxon>
        <taxon>Mucoromycota</taxon>
        <taxon>Mucoromycotina</taxon>
        <taxon>Mucoromycetes</taxon>
        <taxon>Mucorales</taxon>
        <taxon>Mucorineae</taxon>
        <taxon>Mucoraceae</taxon>
        <taxon>Mucor</taxon>
    </lineage>
</organism>
<dbReference type="Gene3D" id="3.40.50.1110">
    <property type="entry name" value="SGNH hydrolase"/>
    <property type="match status" value="1"/>
</dbReference>
<name>A0A0C9MK96_9FUNG</name>
<keyword evidence="2" id="KW-0812">Transmembrane</keyword>
<dbReference type="Proteomes" id="UP000053815">
    <property type="component" value="Unassembled WGS sequence"/>
</dbReference>
<dbReference type="OrthoDB" id="1600564at2759"/>
<sequence>MSNALDYLVVYGDSYSNVHQGSKRTNGPLWSEQLASKWDTQLVSYAKPGATFCQNDKRNTSYLKQQVEQDTTLQEAEKSSVHVIFLGVTDLVETQGEAKNIKQWVQCIKDQVMYLNANNRNARILIMGVPALEFSPYAMTHKSGTTHLKQNIIDFNVALEEEVLEWRNEADSNQIEFFDTYLVFSDLLGDPSVASIDNVDDAYWDTCQGKCTQDMNGYLWWDSIHVTGSGHRAISNTIQSKEFFNLKSALDTESQPSSTLDDFTGLSGNYTRCLSWLILLAIVGMVLYMFRHNRIFVSIKKTVQSKAAKIYPSLTPQRNNHDYTLV</sequence>
<reference evidence="3" key="1">
    <citation type="submission" date="2014-09" db="EMBL/GenBank/DDBJ databases">
        <title>Draft genome sequence of an oleaginous Mucoromycotina fungus Mucor ambiguus NBRC6742.</title>
        <authorList>
            <person name="Takeda I."/>
            <person name="Yamane N."/>
            <person name="Morita T."/>
            <person name="Tamano K."/>
            <person name="Machida M."/>
            <person name="Baker S."/>
            <person name="Koike H."/>
        </authorList>
    </citation>
    <scope>NUCLEOTIDE SEQUENCE</scope>
    <source>
        <strain evidence="3">NBRC 6742</strain>
    </source>
</reference>
<dbReference type="PANTHER" id="PTHR45648:SF22">
    <property type="entry name" value="GDSL LIPASE_ACYLHYDROLASE FAMILY PROTEIN (AFU_ORTHOLOGUE AFUA_4G14700)"/>
    <property type="match status" value="1"/>
</dbReference>
<dbReference type="AlphaFoldDB" id="A0A0C9MK96"/>
<dbReference type="GO" id="GO:0016788">
    <property type="term" value="F:hydrolase activity, acting on ester bonds"/>
    <property type="evidence" value="ECO:0007669"/>
    <property type="project" value="InterPro"/>
</dbReference>
<dbReference type="SUPFAM" id="SSF52266">
    <property type="entry name" value="SGNH hydrolase"/>
    <property type="match status" value="1"/>
</dbReference>
<accession>A0A0C9MK96</accession>
<evidence type="ECO:0008006" key="5">
    <source>
        <dbReference type="Google" id="ProtNLM"/>
    </source>
</evidence>
<evidence type="ECO:0000256" key="2">
    <source>
        <dbReference type="SAM" id="Phobius"/>
    </source>
</evidence>
<dbReference type="InterPro" id="IPR036514">
    <property type="entry name" value="SGNH_hydro_sf"/>
</dbReference>
<keyword evidence="2" id="KW-1133">Transmembrane helix</keyword>
<evidence type="ECO:0000313" key="4">
    <source>
        <dbReference type="Proteomes" id="UP000053815"/>
    </source>
</evidence>
<keyword evidence="4" id="KW-1185">Reference proteome</keyword>
<dbReference type="InterPro" id="IPR051058">
    <property type="entry name" value="GDSL_Est/Lipase"/>
</dbReference>
<dbReference type="Pfam" id="PF00657">
    <property type="entry name" value="Lipase_GDSL"/>
    <property type="match status" value="1"/>
</dbReference>
<proteinExistence type="predicted"/>
<evidence type="ECO:0000313" key="3">
    <source>
        <dbReference type="EMBL" id="GAN07934.1"/>
    </source>
</evidence>
<dbReference type="PANTHER" id="PTHR45648">
    <property type="entry name" value="GDSL LIPASE/ACYLHYDROLASE FAMILY PROTEIN (AFU_ORTHOLOGUE AFUA_4G14700)"/>
    <property type="match status" value="1"/>
</dbReference>
<evidence type="ECO:0000256" key="1">
    <source>
        <dbReference type="ARBA" id="ARBA00022801"/>
    </source>
</evidence>
<feature type="transmembrane region" description="Helical" evidence="2">
    <location>
        <begin position="274"/>
        <end position="290"/>
    </location>
</feature>